<gene>
    <name evidence="1" type="ORF">DFQ05_2120</name>
</gene>
<evidence type="ECO:0000313" key="2">
    <source>
        <dbReference type="Proteomes" id="UP000295714"/>
    </source>
</evidence>
<comment type="caution">
    <text evidence="1">The sequence shown here is derived from an EMBL/GenBank/DDBJ whole genome shotgun (WGS) entry which is preliminary data.</text>
</comment>
<dbReference type="Gene3D" id="3.40.50.2000">
    <property type="entry name" value="Glycogen Phosphorylase B"/>
    <property type="match status" value="1"/>
</dbReference>
<protein>
    <recommendedName>
        <fullName evidence="3">Glycosyl transferase family 1</fullName>
    </recommendedName>
</protein>
<dbReference type="EMBL" id="SMGI01000003">
    <property type="protein sequence ID" value="TCK66836.1"/>
    <property type="molecule type" value="Genomic_DNA"/>
</dbReference>
<keyword evidence="2" id="KW-1185">Reference proteome</keyword>
<organism evidence="1 2">
    <name type="scientific">Winogradskyella wandonensis</name>
    <dbReference type="NCBI Taxonomy" id="1442586"/>
    <lineage>
        <taxon>Bacteria</taxon>
        <taxon>Pseudomonadati</taxon>
        <taxon>Bacteroidota</taxon>
        <taxon>Flavobacteriia</taxon>
        <taxon>Flavobacteriales</taxon>
        <taxon>Flavobacteriaceae</taxon>
        <taxon>Winogradskyella</taxon>
    </lineage>
</organism>
<name>A0A4R1KP61_9FLAO</name>
<dbReference type="Proteomes" id="UP000295714">
    <property type="component" value="Unassembled WGS sequence"/>
</dbReference>
<accession>A0A4R1KP61</accession>
<reference evidence="1 2" key="1">
    <citation type="journal article" date="2015" name="Stand. Genomic Sci.">
        <title>Genomic Encyclopedia of Bacterial and Archaeal Type Strains, Phase III: the genomes of soil and plant-associated and newly described type strains.</title>
        <authorList>
            <person name="Whitman W.B."/>
            <person name="Woyke T."/>
            <person name="Klenk H.P."/>
            <person name="Zhou Y."/>
            <person name="Lilburn T.G."/>
            <person name="Beck B.J."/>
            <person name="De Vos P."/>
            <person name="Vandamme P."/>
            <person name="Eisen J.A."/>
            <person name="Garrity G."/>
            <person name="Hugenholtz P."/>
            <person name="Kyrpides N.C."/>
        </authorList>
    </citation>
    <scope>NUCLEOTIDE SEQUENCE [LARGE SCALE GENOMIC DNA]</scope>
    <source>
        <strain evidence="1 2">CECT 8445</strain>
    </source>
</reference>
<proteinExistence type="predicted"/>
<dbReference type="OrthoDB" id="1094459at2"/>
<dbReference type="SUPFAM" id="SSF53756">
    <property type="entry name" value="UDP-Glycosyltransferase/glycogen phosphorylase"/>
    <property type="match status" value="1"/>
</dbReference>
<sequence length="368" mass="42121">MSSKSIQIVAFNNPYPANFGGAIDMFYKIKALTQLGVKIDLHVFYDDRANFEELETLCETIYRYKRQKHIAKHFSFLPFSVKTRQSQLLVDRLKANAAPIFIESLRCCGMLINANFKQNVAVRNHNIEHNYSWGLSKSETHPLRKLAHYIEGKKQKKFEAILNKADLLFNISYSEHAYFSKTYNPKSVFLPAFQGYKSITSKPGRGEYALYHGDLTTADNLKSAQFLITVFKDLDFPLVIAGSNLPKSLLELIQKYNTISFVKVTEQEELTKLIENAHINTLYSFQESGTKLKVFTALFNGRHCILNKNMVDDAKILSVCEVAETKKAYQNAVRELISKQFSLTEERKVALANYKDIENAKIIVENLL</sequence>
<dbReference type="RefSeq" id="WP_132705346.1">
    <property type="nucleotide sequence ID" value="NZ_SMGI01000003.1"/>
</dbReference>
<evidence type="ECO:0000313" key="1">
    <source>
        <dbReference type="EMBL" id="TCK66836.1"/>
    </source>
</evidence>
<evidence type="ECO:0008006" key="3">
    <source>
        <dbReference type="Google" id="ProtNLM"/>
    </source>
</evidence>
<dbReference type="AlphaFoldDB" id="A0A4R1KP61"/>